<evidence type="ECO:0000256" key="2">
    <source>
        <dbReference type="SAM" id="Phobius"/>
    </source>
</evidence>
<keyword evidence="2" id="KW-1133">Transmembrane helix</keyword>
<reference evidence="3 4" key="1">
    <citation type="submission" date="2015-07" db="EMBL/GenBank/DDBJ databases">
        <title>Genome sequencing of Kibdelosporangium phytohabitans.</title>
        <authorList>
            <person name="Qin S."/>
            <person name="Xing K."/>
        </authorList>
    </citation>
    <scope>NUCLEOTIDE SEQUENCE [LARGE SCALE GENOMIC DNA]</scope>
    <source>
        <strain evidence="3 4">KLBMP1111</strain>
    </source>
</reference>
<dbReference type="KEGG" id="kphy:AOZ06_49155"/>
<evidence type="ECO:0000256" key="1">
    <source>
        <dbReference type="SAM" id="MobiDB-lite"/>
    </source>
</evidence>
<gene>
    <name evidence="3" type="ORF">AOZ06_49155</name>
</gene>
<dbReference type="AlphaFoldDB" id="A0A0N7F5B7"/>
<sequence>MTGSEKGHTIMTSGEPQPADGRHRHHKGSWTPQVAHAHPPAHARPDLVPPPTVAETTVPGLRKFDLGGIPASVTPPRSWRRAAFFAVSASLAVVFGLAFAAAALVGKPKNTDTIDALPALPSAPALFDVTPETSAQPPQKPTTTRVSERSTAAPVPTQSHRGTTGGGGGSSTLSTSVQASAMPPSSFSSLLAGPPVRETTPKRAFASNDPKQIGDRTEAFYKQVTEDPAAAYQMTTGEMRGQGEQAFRQRYADIESVQVRRIGIDPNQGTTVSEVKVTKKDGSTFTERRRLKFTSGRDPRISSEVTH</sequence>
<feature type="region of interest" description="Disordered" evidence="1">
    <location>
        <begin position="128"/>
        <end position="215"/>
    </location>
</feature>
<feature type="compositionally biased region" description="Polar residues" evidence="1">
    <location>
        <begin position="131"/>
        <end position="145"/>
    </location>
</feature>
<feature type="compositionally biased region" description="Basic and acidic residues" evidence="1">
    <location>
        <begin position="295"/>
        <end position="307"/>
    </location>
</feature>
<dbReference type="STRING" id="860235.AOZ06_49155"/>
<feature type="region of interest" description="Disordered" evidence="1">
    <location>
        <begin position="281"/>
        <end position="307"/>
    </location>
</feature>
<dbReference type="EMBL" id="CP012752">
    <property type="protein sequence ID" value="ALG13783.1"/>
    <property type="molecule type" value="Genomic_DNA"/>
</dbReference>
<protein>
    <submittedName>
        <fullName evidence="3">Uncharacterized protein</fullName>
    </submittedName>
</protein>
<proteinExistence type="predicted"/>
<feature type="compositionally biased region" description="Polar residues" evidence="1">
    <location>
        <begin position="177"/>
        <end position="189"/>
    </location>
</feature>
<keyword evidence="4" id="KW-1185">Reference proteome</keyword>
<feature type="region of interest" description="Disordered" evidence="1">
    <location>
        <begin position="1"/>
        <end position="55"/>
    </location>
</feature>
<name>A0A0N7F5B7_9PSEU</name>
<keyword evidence="2" id="KW-0812">Transmembrane</keyword>
<evidence type="ECO:0000313" key="4">
    <source>
        <dbReference type="Proteomes" id="UP000063699"/>
    </source>
</evidence>
<organism evidence="3 4">
    <name type="scientific">Kibdelosporangium phytohabitans</name>
    <dbReference type="NCBI Taxonomy" id="860235"/>
    <lineage>
        <taxon>Bacteria</taxon>
        <taxon>Bacillati</taxon>
        <taxon>Actinomycetota</taxon>
        <taxon>Actinomycetes</taxon>
        <taxon>Pseudonocardiales</taxon>
        <taxon>Pseudonocardiaceae</taxon>
        <taxon>Kibdelosporangium</taxon>
    </lineage>
</organism>
<evidence type="ECO:0000313" key="3">
    <source>
        <dbReference type="EMBL" id="ALG13783.1"/>
    </source>
</evidence>
<feature type="transmembrane region" description="Helical" evidence="2">
    <location>
        <begin position="82"/>
        <end position="105"/>
    </location>
</feature>
<accession>A0A0N7F5B7</accession>
<keyword evidence="2" id="KW-0472">Membrane</keyword>
<dbReference type="Proteomes" id="UP000063699">
    <property type="component" value="Chromosome"/>
</dbReference>